<dbReference type="EMBL" id="MFYX01000156">
    <property type="protein sequence ID" value="OGJ99994.1"/>
    <property type="molecule type" value="Genomic_DNA"/>
</dbReference>
<evidence type="ECO:0000259" key="6">
    <source>
        <dbReference type="Pfam" id="PF01509"/>
    </source>
</evidence>
<feature type="domain" description="tRNA pseudouridylate synthase B C-terminal" evidence="7">
    <location>
        <begin position="179"/>
        <end position="215"/>
    </location>
</feature>
<evidence type="ECO:0000259" key="7">
    <source>
        <dbReference type="Pfam" id="PF16198"/>
    </source>
</evidence>
<evidence type="ECO:0000256" key="4">
    <source>
        <dbReference type="ARBA" id="ARBA00023235"/>
    </source>
</evidence>
<dbReference type="AlphaFoldDB" id="A0A1F7F030"/>
<protein>
    <recommendedName>
        <fullName evidence="5">tRNA pseudouridine synthase B</fullName>
        <ecNumber evidence="5">5.4.99.25</ecNumber>
    </recommendedName>
    <alternativeName>
        <fullName evidence="5">tRNA pseudouridine(55) synthase</fullName>
        <shortName evidence="5">Psi55 synthase</shortName>
    </alternativeName>
    <alternativeName>
        <fullName evidence="5">tRNA pseudouridylate synthase</fullName>
    </alternativeName>
    <alternativeName>
        <fullName evidence="5">tRNA-uridine isomerase</fullName>
    </alternativeName>
</protein>
<dbReference type="GO" id="GO:1990481">
    <property type="term" value="P:mRNA pseudouridine synthesis"/>
    <property type="evidence" value="ECO:0007669"/>
    <property type="project" value="TreeGrafter"/>
</dbReference>
<evidence type="ECO:0000256" key="5">
    <source>
        <dbReference type="HAMAP-Rule" id="MF_01080"/>
    </source>
</evidence>
<dbReference type="PANTHER" id="PTHR13767:SF2">
    <property type="entry name" value="PSEUDOURIDYLATE SYNTHASE TRUB1"/>
    <property type="match status" value="1"/>
</dbReference>
<dbReference type="InterPro" id="IPR002501">
    <property type="entry name" value="PsdUridine_synth_N"/>
</dbReference>
<dbReference type="Gene3D" id="3.30.2350.10">
    <property type="entry name" value="Pseudouridine synthase"/>
    <property type="match status" value="1"/>
</dbReference>
<comment type="similarity">
    <text evidence="2 5">Belongs to the pseudouridine synthase TruB family. Type 1 subfamily.</text>
</comment>
<dbReference type="GO" id="GO:0160148">
    <property type="term" value="F:tRNA pseudouridine(55) synthase activity"/>
    <property type="evidence" value="ECO:0007669"/>
    <property type="project" value="UniProtKB-EC"/>
</dbReference>
<evidence type="ECO:0000313" key="9">
    <source>
        <dbReference type="Proteomes" id="UP000179243"/>
    </source>
</evidence>
<dbReference type="GO" id="GO:0003723">
    <property type="term" value="F:RNA binding"/>
    <property type="evidence" value="ECO:0007669"/>
    <property type="project" value="InterPro"/>
</dbReference>
<dbReference type="Pfam" id="PF01509">
    <property type="entry name" value="TruB_N"/>
    <property type="match status" value="1"/>
</dbReference>
<dbReference type="InterPro" id="IPR032819">
    <property type="entry name" value="TruB_C"/>
</dbReference>
<evidence type="ECO:0000256" key="1">
    <source>
        <dbReference type="ARBA" id="ARBA00000385"/>
    </source>
</evidence>
<keyword evidence="3 5" id="KW-0819">tRNA processing</keyword>
<dbReference type="GO" id="GO:0031119">
    <property type="term" value="P:tRNA pseudouridine synthesis"/>
    <property type="evidence" value="ECO:0007669"/>
    <property type="project" value="UniProtKB-UniRule"/>
</dbReference>
<dbReference type="CDD" id="cd02573">
    <property type="entry name" value="PseudoU_synth_EcTruB"/>
    <property type="match status" value="1"/>
</dbReference>
<dbReference type="InterPro" id="IPR014780">
    <property type="entry name" value="tRNA_psdUridine_synth_TruB"/>
</dbReference>
<dbReference type="Proteomes" id="UP000179243">
    <property type="component" value="Unassembled WGS sequence"/>
</dbReference>
<feature type="domain" description="Pseudouridine synthase II N-terminal" evidence="6">
    <location>
        <begin position="28"/>
        <end position="178"/>
    </location>
</feature>
<evidence type="ECO:0000256" key="2">
    <source>
        <dbReference type="ARBA" id="ARBA00005642"/>
    </source>
</evidence>
<proteinExistence type="inferred from homology"/>
<gene>
    <name evidence="5" type="primary">truB</name>
    <name evidence="8" type="ORF">A2519_13550</name>
</gene>
<sequence length="299" mass="32611">MNERIPDGILVVDKPFGKTSFWMVSQIKRLLRVSKVGHAGTLDPLSTGVLVMGIGYATRVLKYIESYEKEYTGVVKLGETRTTDDAEGDVIDQRTVPDLSATGLIAIFASFTGSIMQQPPLFSAVKIRGERAFARARRGEQFSLAARAVTIHEIALVSFTAELNEFTIRVRCSKGTYIRSLARDIGEALGCGAHLKSLRRTRIGHFNVHAALLLEQNDTAASIAPRIIPIIDALNGVPRMQVNSTEAIVLRGGMPVAAPSGSDETEVLVVDDTESPVCIGMRSRSEKGYFIRPLRILKA</sequence>
<dbReference type="EC" id="5.4.99.25" evidence="5"/>
<comment type="catalytic activity">
    <reaction evidence="1 5">
        <text>uridine(55) in tRNA = pseudouridine(55) in tRNA</text>
        <dbReference type="Rhea" id="RHEA:42532"/>
        <dbReference type="Rhea" id="RHEA-COMP:10101"/>
        <dbReference type="Rhea" id="RHEA-COMP:10102"/>
        <dbReference type="ChEBI" id="CHEBI:65314"/>
        <dbReference type="ChEBI" id="CHEBI:65315"/>
        <dbReference type="EC" id="5.4.99.25"/>
    </reaction>
</comment>
<keyword evidence="4 5" id="KW-0413">Isomerase</keyword>
<dbReference type="Pfam" id="PF16198">
    <property type="entry name" value="TruB_C_2"/>
    <property type="match status" value="1"/>
</dbReference>
<accession>A0A1F7F030</accession>
<comment type="caution">
    <text evidence="8">The sequence shown here is derived from an EMBL/GenBank/DDBJ whole genome shotgun (WGS) entry which is preliminary data.</text>
</comment>
<comment type="function">
    <text evidence="5">Responsible for synthesis of pseudouridine from uracil-55 in the psi GC loop of transfer RNAs.</text>
</comment>
<organism evidence="8 9">
    <name type="scientific">Candidatus Raymondbacteria bacterium RIFOXYD12_FULL_49_13</name>
    <dbReference type="NCBI Taxonomy" id="1817890"/>
    <lineage>
        <taxon>Bacteria</taxon>
        <taxon>Raymondiibacteriota</taxon>
    </lineage>
</organism>
<name>A0A1F7F030_UNCRA</name>
<dbReference type="SUPFAM" id="SSF55120">
    <property type="entry name" value="Pseudouridine synthase"/>
    <property type="match status" value="1"/>
</dbReference>
<dbReference type="NCBIfam" id="TIGR00431">
    <property type="entry name" value="TruB"/>
    <property type="match status" value="1"/>
</dbReference>
<evidence type="ECO:0000313" key="8">
    <source>
        <dbReference type="EMBL" id="OGJ99994.1"/>
    </source>
</evidence>
<reference evidence="8 9" key="1">
    <citation type="journal article" date="2016" name="Nat. Commun.">
        <title>Thousands of microbial genomes shed light on interconnected biogeochemical processes in an aquifer system.</title>
        <authorList>
            <person name="Anantharaman K."/>
            <person name="Brown C.T."/>
            <person name="Hug L.A."/>
            <person name="Sharon I."/>
            <person name="Castelle C.J."/>
            <person name="Probst A.J."/>
            <person name="Thomas B.C."/>
            <person name="Singh A."/>
            <person name="Wilkins M.J."/>
            <person name="Karaoz U."/>
            <person name="Brodie E.L."/>
            <person name="Williams K.H."/>
            <person name="Hubbard S.S."/>
            <person name="Banfield J.F."/>
        </authorList>
    </citation>
    <scope>NUCLEOTIDE SEQUENCE [LARGE SCALE GENOMIC DNA]</scope>
</reference>
<evidence type="ECO:0000256" key="3">
    <source>
        <dbReference type="ARBA" id="ARBA00022694"/>
    </source>
</evidence>
<dbReference type="InterPro" id="IPR020103">
    <property type="entry name" value="PsdUridine_synth_cat_dom_sf"/>
</dbReference>
<dbReference type="PANTHER" id="PTHR13767">
    <property type="entry name" value="TRNA-PSEUDOURIDINE SYNTHASE"/>
    <property type="match status" value="1"/>
</dbReference>
<dbReference type="HAMAP" id="MF_01080">
    <property type="entry name" value="TruB_bact"/>
    <property type="match status" value="1"/>
</dbReference>
<feature type="active site" description="Nucleophile" evidence="5">
    <location>
        <position position="43"/>
    </location>
</feature>